<dbReference type="InterPro" id="IPR007627">
    <property type="entry name" value="RNA_pol_sigma70_r2"/>
</dbReference>
<evidence type="ECO:0008006" key="9">
    <source>
        <dbReference type="Google" id="ProtNLM"/>
    </source>
</evidence>
<sequence>MQSCSDTLDIYLVHRGELVGYAKKILGDDFHAEDVVQDAYFQFVKATQEKNVVEPLAYLYGIVRNRCFDLQRKLARDQSRDDLDANAALNLLLEETPSVERDVAARQELEVVRKALDELPERCRIAFEMHRFGSFTYKEISEKLGVSMGTAHSLVIQALEYCSEKLGLD</sequence>
<dbReference type="GO" id="GO:0003677">
    <property type="term" value="F:DNA binding"/>
    <property type="evidence" value="ECO:0007669"/>
    <property type="project" value="InterPro"/>
</dbReference>
<dbReference type="Pfam" id="PF04542">
    <property type="entry name" value="Sigma70_r2"/>
    <property type="match status" value="1"/>
</dbReference>
<dbReference type="InterPro" id="IPR039425">
    <property type="entry name" value="RNA_pol_sigma-70-like"/>
</dbReference>
<dbReference type="AlphaFoldDB" id="A0A0H2MGH2"/>
<dbReference type="EMBL" id="LAQL01000010">
    <property type="protein sequence ID" value="KLN59867.1"/>
    <property type="molecule type" value="Genomic_DNA"/>
</dbReference>
<dbReference type="InterPro" id="IPR013325">
    <property type="entry name" value="RNA_pol_sigma_r2"/>
</dbReference>
<evidence type="ECO:0000256" key="3">
    <source>
        <dbReference type="ARBA" id="ARBA00023082"/>
    </source>
</evidence>
<evidence type="ECO:0000259" key="5">
    <source>
        <dbReference type="Pfam" id="PF04542"/>
    </source>
</evidence>
<comment type="caution">
    <text evidence="7">The sequence shown here is derived from an EMBL/GenBank/DDBJ whole genome shotgun (WGS) entry which is preliminary data.</text>
</comment>
<dbReference type="InterPro" id="IPR014284">
    <property type="entry name" value="RNA_pol_sigma-70_dom"/>
</dbReference>
<dbReference type="InterPro" id="IPR013324">
    <property type="entry name" value="RNA_pol_sigma_r3/r4-like"/>
</dbReference>
<reference evidence="7 8" key="1">
    <citation type="submission" date="2015-03" db="EMBL/GenBank/DDBJ databases">
        <title>Genome Sequence of Kiloniella spongiae MEBiC09566, isolated from a marine sponge.</title>
        <authorList>
            <person name="Shao Z."/>
            <person name="Wang L."/>
            <person name="Li X."/>
        </authorList>
    </citation>
    <scope>NUCLEOTIDE SEQUENCE [LARGE SCALE GENOMIC DNA]</scope>
    <source>
        <strain evidence="7 8">MEBiC09566</strain>
    </source>
</reference>
<evidence type="ECO:0000256" key="1">
    <source>
        <dbReference type="ARBA" id="ARBA00010641"/>
    </source>
</evidence>
<dbReference type="PANTHER" id="PTHR43133:SF63">
    <property type="entry name" value="RNA POLYMERASE SIGMA FACTOR FECI-RELATED"/>
    <property type="match status" value="1"/>
</dbReference>
<dbReference type="OrthoDB" id="9794372at2"/>
<keyword evidence="3" id="KW-0731">Sigma factor</keyword>
<comment type="similarity">
    <text evidence="1">Belongs to the sigma-70 factor family. ECF subfamily.</text>
</comment>
<evidence type="ECO:0000313" key="8">
    <source>
        <dbReference type="Proteomes" id="UP000035444"/>
    </source>
</evidence>
<feature type="domain" description="RNA polymerase sigma-70 region 2" evidence="5">
    <location>
        <begin position="12"/>
        <end position="76"/>
    </location>
</feature>
<evidence type="ECO:0000313" key="7">
    <source>
        <dbReference type="EMBL" id="KLN59867.1"/>
    </source>
</evidence>
<keyword evidence="4" id="KW-0804">Transcription</keyword>
<dbReference type="InterPro" id="IPR013249">
    <property type="entry name" value="RNA_pol_sigma70_r4_t2"/>
</dbReference>
<keyword evidence="8" id="KW-1185">Reference proteome</keyword>
<evidence type="ECO:0000259" key="6">
    <source>
        <dbReference type="Pfam" id="PF08281"/>
    </source>
</evidence>
<proteinExistence type="inferred from homology"/>
<dbReference type="SUPFAM" id="SSF88659">
    <property type="entry name" value="Sigma3 and sigma4 domains of RNA polymerase sigma factors"/>
    <property type="match status" value="1"/>
</dbReference>
<name>A0A0H2MGH2_9PROT</name>
<dbReference type="RefSeq" id="WP_047765198.1">
    <property type="nucleotide sequence ID" value="NZ_LAQL01000010.1"/>
</dbReference>
<keyword evidence="2" id="KW-0805">Transcription regulation</keyword>
<accession>A0A0H2MGH2</accession>
<dbReference type="GO" id="GO:0016987">
    <property type="term" value="F:sigma factor activity"/>
    <property type="evidence" value="ECO:0007669"/>
    <property type="project" value="UniProtKB-KW"/>
</dbReference>
<evidence type="ECO:0000256" key="4">
    <source>
        <dbReference type="ARBA" id="ARBA00023163"/>
    </source>
</evidence>
<dbReference type="CDD" id="cd06171">
    <property type="entry name" value="Sigma70_r4"/>
    <property type="match status" value="1"/>
</dbReference>
<dbReference type="STRING" id="1489064.WH96_15935"/>
<dbReference type="Proteomes" id="UP000035444">
    <property type="component" value="Unassembled WGS sequence"/>
</dbReference>
<dbReference type="GO" id="GO:0006352">
    <property type="term" value="P:DNA-templated transcription initiation"/>
    <property type="evidence" value="ECO:0007669"/>
    <property type="project" value="InterPro"/>
</dbReference>
<dbReference type="Pfam" id="PF08281">
    <property type="entry name" value="Sigma70_r4_2"/>
    <property type="match status" value="1"/>
</dbReference>
<gene>
    <name evidence="7" type="ORF">WH96_15935</name>
</gene>
<feature type="domain" description="RNA polymerase sigma factor 70 region 4 type 2" evidence="6">
    <location>
        <begin position="110"/>
        <end position="160"/>
    </location>
</feature>
<protein>
    <recommendedName>
        <fullName evidence="9">RNA polymerase subunit sigma-24</fullName>
    </recommendedName>
</protein>
<dbReference type="Gene3D" id="1.10.1740.10">
    <property type="match status" value="1"/>
</dbReference>
<dbReference type="NCBIfam" id="TIGR02937">
    <property type="entry name" value="sigma70-ECF"/>
    <property type="match status" value="1"/>
</dbReference>
<evidence type="ECO:0000256" key="2">
    <source>
        <dbReference type="ARBA" id="ARBA00023015"/>
    </source>
</evidence>
<dbReference type="SUPFAM" id="SSF88946">
    <property type="entry name" value="Sigma2 domain of RNA polymerase sigma factors"/>
    <property type="match status" value="1"/>
</dbReference>
<dbReference type="InterPro" id="IPR036388">
    <property type="entry name" value="WH-like_DNA-bd_sf"/>
</dbReference>
<organism evidence="7 8">
    <name type="scientific">Kiloniella spongiae</name>
    <dbReference type="NCBI Taxonomy" id="1489064"/>
    <lineage>
        <taxon>Bacteria</taxon>
        <taxon>Pseudomonadati</taxon>
        <taxon>Pseudomonadota</taxon>
        <taxon>Alphaproteobacteria</taxon>
        <taxon>Rhodospirillales</taxon>
        <taxon>Kiloniellaceae</taxon>
        <taxon>Kiloniella</taxon>
    </lineage>
</organism>
<dbReference type="Gene3D" id="1.10.10.10">
    <property type="entry name" value="Winged helix-like DNA-binding domain superfamily/Winged helix DNA-binding domain"/>
    <property type="match status" value="1"/>
</dbReference>
<dbReference type="PANTHER" id="PTHR43133">
    <property type="entry name" value="RNA POLYMERASE ECF-TYPE SIGMA FACTO"/>
    <property type="match status" value="1"/>
</dbReference>